<evidence type="ECO:0000256" key="5">
    <source>
        <dbReference type="ARBA" id="ARBA00011973"/>
    </source>
</evidence>
<dbReference type="Gene3D" id="3.30.390.10">
    <property type="entry name" value="Enolase-like, N-terminal domain"/>
    <property type="match status" value="1"/>
</dbReference>
<accession>A0ABY7U1Z4</accession>
<dbReference type="InterPro" id="IPR034598">
    <property type="entry name" value="GlucD-like"/>
</dbReference>
<feature type="domain" description="Mandelate racemase/muconate lactonizing enzyme C-terminal" evidence="9">
    <location>
        <begin position="182"/>
        <end position="282"/>
    </location>
</feature>
<evidence type="ECO:0000256" key="8">
    <source>
        <dbReference type="ARBA" id="ARBA00023239"/>
    </source>
</evidence>
<geneLocation type="plasmid" evidence="10 11">
    <name>unnamed1</name>
</geneLocation>
<dbReference type="SUPFAM" id="SSF54826">
    <property type="entry name" value="Enolase N-terminal domain-like"/>
    <property type="match status" value="1"/>
</dbReference>
<dbReference type="RefSeq" id="WP_273619811.1">
    <property type="nucleotide sequence ID" value="NZ_CP117418.1"/>
</dbReference>
<evidence type="ECO:0000313" key="11">
    <source>
        <dbReference type="Proteomes" id="UP001218231"/>
    </source>
</evidence>
<dbReference type="PANTHER" id="PTHR48080:SF4">
    <property type="entry name" value="GLUCARATE DEHYDRATASE"/>
    <property type="match status" value="1"/>
</dbReference>
<dbReference type="Pfam" id="PF13378">
    <property type="entry name" value="MR_MLE_C"/>
    <property type="match status" value="1"/>
</dbReference>
<dbReference type="EC" id="4.2.1.40" evidence="5"/>
<comment type="pathway">
    <text evidence="3">Carbohydrate acid metabolism; D-glucarate degradation; 2,5-dioxopentanoate from D-glucarate: step 1/2.</text>
</comment>
<evidence type="ECO:0000256" key="7">
    <source>
        <dbReference type="ARBA" id="ARBA00022842"/>
    </source>
</evidence>
<gene>
    <name evidence="10" type="ORF">PQ457_21350</name>
</gene>
<dbReference type="SFLD" id="SFLDF00005">
    <property type="entry name" value="glucarate_dehydratase"/>
    <property type="match status" value="1"/>
</dbReference>
<keyword evidence="10" id="KW-0614">Plasmid</keyword>
<evidence type="ECO:0000313" key="10">
    <source>
        <dbReference type="EMBL" id="WCT79537.1"/>
    </source>
</evidence>
<keyword evidence="7" id="KW-0460">Magnesium</keyword>
<dbReference type="InterPro" id="IPR036849">
    <property type="entry name" value="Enolase-like_C_sf"/>
</dbReference>
<comment type="similarity">
    <text evidence="4">Belongs to the mandelate racemase/muconate lactonizing enzyme family. GlucD subfamily.</text>
</comment>
<dbReference type="InterPro" id="IPR029017">
    <property type="entry name" value="Enolase-like_N"/>
</dbReference>
<evidence type="ECO:0000256" key="1">
    <source>
        <dbReference type="ARBA" id="ARBA00001426"/>
    </source>
</evidence>
<protein>
    <recommendedName>
        <fullName evidence="5">glucarate dehydratase</fullName>
        <ecNumber evidence="5">4.2.1.40</ecNumber>
    </recommendedName>
</protein>
<evidence type="ECO:0000256" key="3">
    <source>
        <dbReference type="ARBA" id="ARBA00005183"/>
    </source>
</evidence>
<evidence type="ECO:0000256" key="6">
    <source>
        <dbReference type="ARBA" id="ARBA00022723"/>
    </source>
</evidence>
<dbReference type="SFLD" id="SFLDG00055">
    <property type="entry name" value="glucarate_dehydratase"/>
    <property type="match status" value="1"/>
</dbReference>
<name>A0ABY7U1Z4_9SPHN</name>
<evidence type="ECO:0000256" key="2">
    <source>
        <dbReference type="ARBA" id="ARBA00001946"/>
    </source>
</evidence>
<comment type="catalytic activity">
    <reaction evidence="1">
        <text>D-glucarate = 5-dehydro-4-deoxy-D-glucarate + H2O</text>
        <dbReference type="Rhea" id="RHEA:14573"/>
        <dbReference type="ChEBI" id="CHEBI:15377"/>
        <dbReference type="ChEBI" id="CHEBI:30612"/>
        <dbReference type="ChEBI" id="CHEBI:42819"/>
        <dbReference type="EC" id="4.2.1.40"/>
    </reaction>
</comment>
<dbReference type="SFLD" id="SFLDS00001">
    <property type="entry name" value="Enolase"/>
    <property type="match status" value="1"/>
</dbReference>
<evidence type="ECO:0000256" key="4">
    <source>
        <dbReference type="ARBA" id="ARBA00009938"/>
    </source>
</evidence>
<keyword evidence="11" id="KW-1185">Reference proteome</keyword>
<dbReference type="PANTHER" id="PTHR48080">
    <property type="entry name" value="D-GALACTONATE DEHYDRATASE-RELATED"/>
    <property type="match status" value="1"/>
</dbReference>
<dbReference type="InterPro" id="IPR034593">
    <property type="entry name" value="DgoD-like"/>
</dbReference>
<dbReference type="Proteomes" id="UP001218231">
    <property type="component" value="Plasmid unnamed1"/>
</dbReference>
<dbReference type="InterPro" id="IPR013342">
    <property type="entry name" value="Mandelate_racemase_C"/>
</dbReference>
<dbReference type="InterPro" id="IPR029065">
    <property type="entry name" value="Enolase_C-like"/>
</dbReference>
<proteinExistence type="inferred from homology"/>
<dbReference type="Gene3D" id="3.20.20.120">
    <property type="entry name" value="Enolase-like C-terminal domain"/>
    <property type="match status" value="1"/>
</dbReference>
<evidence type="ECO:0000259" key="9">
    <source>
        <dbReference type="SMART" id="SM00922"/>
    </source>
</evidence>
<dbReference type="SUPFAM" id="SSF51604">
    <property type="entry name" value="Enolase C-terminal domain-like"/>
    <property type="match status" value="1"/>
</dbReference>
<keyword evidence="8" id="KW-0456">Lyase</keyword>
<dbReference type="SMART" id="SM00922">
    <property type="entry name" value="MR_MLE"/>
    <property type="match status" value="1"/>
</dbReference>
<comment type="cofactor">
    <cofactor evidence="2">
        <name>Mg(2+)</name>
        <dbReference type="ChEBI" id="CHEBI:18420"/>
    </cofactor>
</comment>
<keyword evidence="6" id="KW-0479">Metal-binding</keyword>
<organism evidence="10 11">
    <name type="scientific">Novosphingobium humi</name>
    <dbReference type="NCBI Taxonomy" id="2282397"/>
    <lineage>
        <taxon>Bacteria</taxon>
        <taxon>Pseudomonadati</taxon>
        <taxon>Pseudomonadota</taxon>
        <taxon>Alphaproteobacteria</taxon>
        <taxon>Sphingomonadales</taxon>
        <taxon>Sphingomonadaceae</taxon>
        <taxon>Novosphingobium</taxon>
    </lineage>
</organism>
<sequence length="442" mass="47936">MGSAPVIADMRVVPVAGHDAMLLNLSGAHAPFFTRNIVILTDSDGRKGLGEVPGGEAIRQTLEDARGLVVGRPLGTHASVVAQVGRAFASRDAGGRGLQTFDLRTTIHAQTAIEAAMLDLLGQHVGVAVADLLGTGRHRDRVEMLGYLFYIADPKKTDLPYRDESDSADEWERLRNREALTPEAVVALARAAQARYGFRDFKLKGGALAGDEEVLAVRALKEAFPQARITLDPNGAWSLAEAVRLMKPLGEVLAYAEDPCGAENGFSGREVMAEFRRATGLPTATNMIATDWRQMAHSLSLQSVDIPLADPHFWTMEGAVRVAHLCDAFGLTWGSHSNNHFDISLAMFTHCAAAAPGKVTAIDTHWIWQDGECLTKNPPRIEDGHVAISDKPGLGIEIDEDALARGHELYQQHGLGARNDAMGMQYLIPGWTFDNKRPCLVR</sequence>
<dbReference type="CDD" id="cd03323">
    <property type="entry name" value="D-glucarate_dehydratase"/>
    <property type="match status" value="1"/>
</dbReference>
<dbReference type="EMBL" id="CP117418">
    <property type="protein sequence ID" value="WCT79537.1"/>
    <property type="molecule type" value="Genomic_DNA"/>
</dbReference>
<reference evidence="10 11" key="1">
    <citation type="submission" date="2023-02" db="EMBL/GenBank/DDBJ databases">
        <title>Genome sequence of Novosphingobium humi KACC 19094.</title>
        <authorList>
            <person name="Kim S."/>
            <person name="Heo J."/>
            <person name="Kwon S.-W."/>
        </authorList>
    </citation>
    <scope>NUCLEOTIDE SEQUENCE [LARGE SCALE GENOMIC DNA]</scope>
    <source>
        <strain evidence="10 11">KACC 19094</strain>
        <plasmid evidence="10 11">unnamed1</plasmid>
    </source>
</reference>